<feature type="transmembrane region" description="Helical" evidence="1">
    <location>
        <begin position="123"/>
        <end position="141"/>
    </location>
</feature>
<feature type="transmembrane region" description="Helical" evidence="1">
    <location>
        <begin position="77"/>
        <end position="93"/>
    </location>
</feature>
<dbReference type="InterPro" id="IPR009936">
    <property type="entry name" value="DUF1468"/>
</dbReference>
<dbReference type="EMBL" id="FNKD01000001">
    <property type="protein sequence ID" value="SDQ23937.1"/>
    <property type="molecule type" value="Genomic_DNA"/>
</dbReference>
<accession>A0A1H0Z902</accession>
<evidence type="ECO:0000259" key="2">
    <source>
        <dbReference type="Pfam" id="PF07331"/>
    </source>
</evidence>
<feature type="transmembrane region" description="Helical" evidence="1">
    <location>
        <begin position="9"/>
        <end position="27"/>
    </location>
</feature>
<proteinExistence type="predicted"/>
<keyword evidence="1" id="KW-0472">Membrane</keyword>
<reference evidence="3 4" key="1">
    <citation type="submission" date="2016-10" db="EMBL/GenBank/DDBJ databases">
        <authorList>
            <person name="de Groot N.N."/>
        </authorList>
    </citation>
    <scope>NUCLEOTIDE SEQUENCE [LARGE SCALE GENOMIC DNA]</scope>
    <source>
        <strain evidence="3 4">CGMCC 1.10449</strain>
    </source>
</reference>
<dbReference type="AlphaFoldDB" id="A0A1H0Z902"/>
<feature type="transmembrane region" description="Helical" evidence="1">
    <location>
        <begin position="99"/>
        <end position="116"/>
    </location>
</feature>
<name>A0A1H0Z902_9BACI</name>
<sequence>MLKTMNQKVSIVLILVGIGYLYMTSNLPSYPYSPVDADVIPTGLGWLLVGLAVLLYFTKDSETKEQKARRDIPKKDIGALLAVFIFIFFYILLLEVLGFIVSTAVFIFFSSWFLGYEKFKTNIIVSILFPLFIYLTFTQFLKISLPEGILPF</sequence>
<keyword evidence="1" id="KW-1133">Transmembrane helix</keyword>
<dbReference type="STRING" id="553311.SAMN05216231_1094"/>
<dbReference type="Pfam" id="PF07331">
    <property type="entry name" value="TctB"/>
    <property type="match status" value="1"/>
</dbReference>
<feature type="transmembrane region" description="Helical" evidence="1">
    <location>
        <begin position="39"/>
        <end position="57"/>
    </location>
</feature>
<dbReference type="Proteomes" id="UP000199444">
    <property type="component" value="Unassembled WGS sequence"/>
</dbReference>
<organism evidence="3 4">
    <name type="scientific">Virgibacillus salinus</name>
    <dbReference type="NCBI Taxonomy" id="553311"/>
    <lineage>
        <taxon>Bacteria</taxon>
        <taxon>Bacillati</taxon>
        <taxon>Bacillota</taxon>
        <taxon>Bacilli</taxon>
        <taxon>Bacillales</taxon>
        <taxon>Bacillaceae</taxon>
        <taxon>Virgibacillus</taxon>
    </lineage>
</organism>
<dbReference type="RefSeq" id="WP_092491916.1">
    <property type="nucleotide sequence ID" value="NZ_FNKD01000001.1"/>
</dbReference>
<gene>
    <name evidence="3" type="ORF">SAMN05216231_1094</name>
</gene>
<keyword evidence="1" id="KW-0812">Transmembrane</keyword>
<feature type="domain" description="DUF1468" evidence="2">
    <location>
        <begin position="10"/>
        <end position="146"/>
    </location>
</feature>
<evidence type="ECO:0000313" key="4">
    <source>
        <dbReference type="Proteomes" id="UP000199444"/>
    </source>
</evidence>
<keyword evidence="4" id="KW-1185">Reference proteome</keyword>
<evidence type="ECO:0000256" key="1">
    <source>
        <dbReference type="SAM" id="Phobius"/>
    </source>
</evidence>
<evidence type="ECO:0000313" key="3">
    <source>
        <dbReference type="EMBL" id="SDQ23937.1"/>
    </source>
</evidence>
<protein>
    <submittedName>
        <fullName evidence="3">Putative tricarboxylic transport membrane protein</fullName>
    </submittedName>
</protein>